<evidence type="ECO:0000256" key="5">
    <source>
        <dbReference type="ARBA" id="ARBA00022801"/>
    </source>
</evidence>
<dbReference type="InterPro" id="IPR000243">
    <property type="entry name" value="Pept_T1A_subB"/>
</dbReference>
<dbReference type="Gene3D" id="3.60.20.10">
    <property type="entry name" value="Glutamine Phosphoribosylpyrophosphate, subunit 1, domain 1"/>
    <property type="match status" value="1"/>
</dbReference>
<keyword evidence="7" id="KW-0539">Nucleus</keyword>
<dbReference type="PROSITE" id="PS00854">
    <property type="entry name" value="PROTEASOME_BETA_1"/>
    <property type="match status" value="1"/>
</dbReference>
<evidence type="ECO:0000256" key="2">
    <source>
        <dbReference type="ARBA" id="ARBA00022490"/>
    </source>
</evidence>
<dbReference type="GO" id="GO:0004298">
    <property type="term" value="F:threonine-type endopeptidase activity"/>
    <property type="evidence" value="ECO:0007669"/>
    <property type="project" value="UniProtKB-KW"/>
</dbReference>
<dbReference type="Pfam" id="PF00227">
    <property type="entry name" value="Proteasome"/>
    <property type="match status" value="1"/>
</dbReference>
<accession>A0A9W7GPN4</accession>
<dbReference type="EMBL" id="BRYA01000389">
    <property type="protein sequence ID" value="GMI48383.1"/>
    <property type="molecule type" value="Genomic_DNA"/>
</dbReference>
<keyword evidence="6 7" id="KW-0647">Proteasome</keyword>
<comment type="caution">
    <text evidence="8">The sequence shown here is derived from an EMBL/GenBank/DDBJ whole genome shotgun (WGS) entry which is preliminary data.</text>
</comment>
<comment type="function">
    <text evidence="7">Component of the proteasome, a multicatalytic proteinase complex which is characterized by its ability to cleave peptides with Arg, Phe, Tyr, Leu, and Glu adjacent to the leaving group at neutral or slightly basic pH. The proteasome has an ATP-dependent proteolytic activity.</text>
</comment>
<comment type="catalytic activity">
    <reaction evidence="1">
        <text>Cleavage of peptide bonds with very broad specificity.</text>
        <dbReference type="EC" id="3.4.25.1"/>
    </reaction>
</comment>
<dbReference type="PRINTS" id="PR00141">
    <property type="entry name" value="PROTEASOME"/>
</dbReference>
<comment type="similarity">
    <text evidence="7">Belongs to the peptidase T1B family.</text>
</comment>
<dbReference type="AlphaFoldDB" id="A0A9W7GPN4"/>
<dbReference type="GO" id="GO:0051603">
    <property type="term" value="P:proteolysis involved in protein catabolic process"/>
    <property type="evidence" value="ECO:0007669"/>
    <property type="project" value="InterPro"/>
</dbReference>
<dbReference type="SUPFAM" id="SSF56235">
    <property type="entry name" value="N-terminal nucleophile aminohydrolases (Ntn hydrolases)"/>
    <property type="match status" value="1"/>
</dbReference>
<dbReference type="PANTHER" id="PTHR32194:SF2">
    <property type="entry name" value="PROTEASOME SUBUNIT BETA TYPE-1"/>
    <property type="match status" value="1"/>
</dbReference>
<dbReference type="GO" id="GO:0005737">
    <property type="term" value="C:cytoplasm"/>
    <property type="evidence" value="ECO:0007669"/>
    <property type="project" value="UniProtKB-SubCell"/>
</dbReference>
<organism evidence="8 9">
    <name type="scientific">Triparma columacea</name>
    <dbReference type="NCBI Taxonomy" id="722753"/>
    <lineage>
        <taxon>Eukaryota</taxon>
        <taxon>Sar</taxon>
        <taxon>Stramenopiles</taxon>
        <taxon>Ochrophyta</taxon>
        <taxon>Bolidophyceae</taxon>
        <taxon>Parmales</taxon>
        <taxon>Triparmaceae</taxon>
        <taxon>Triparma</taxon>
    </lineage>
</organism>
<dbReference type="PROSITE" id="PS51476">
    <property type="entry name" value="PROTEASOME_BETA_2"/>
    <property type="match status" value="1"/>
</dbReference>
<dbReference type="GO" id="GO:0005839">
    <property type="term" value="C:proteasome core complex"/>
    <property type="evidence" value="ECO:0007669"/>
    <property type="project" value="InterPro"/>
</dbReference>
<dbReference type="OrthoDB" id="268428at2759"/>
<dbReference type="GO" id="GO:0005634">
    <property type="term" value="C:nucleus"/>
    <property type="evidence" value="ECO:0007669"/>
    <property type="project" value="UniProtKB-SubCell"/>
</dbReference>
<dbReference type="InterPro" id="IPR016050">
    <property type="entry name" value="Proteasome_bsu_CS"/>
</dbReference>
<evidence type="ECO:0000256" key="3">
    <source>
        <dbReference type="ARBA" id="ARBA00022670"/>
    </source>
</evidence>
<keyword evidence="3" id="KW-0645">Protease</keyword>
<sequence length="209" mass="22883">MDSIIGVKYNGGVVIAADSNNARSILVYQHNLDKISQIAPNAILGLSGPNADLVSFSEYISKNLKLYSLSNPGQDLSTKAIASFCRNTLAVALRKGPYQVQTLLGGWDVSPSTEDGEGSMYFLDYMGSLQKVNYGIQGYASNFALSVLDREWREGLTKEEAIKIIDNCINVLDTRFLISQPTFTIKSASKDGVKVEREVVAKYGVERNN</sequence>
<evidence type="ECO:0000256" key="1">
    <source>
        <dbReference type="ARBA" id="ARBA00001198"/>
    </source>
</evidence>
<dbReference type="InterPro" id="IPR001353">
    <property type="entry name" value="Proteasome_sua/b"/>
</dbReference>
<name>A0A9W7GPN4_9STRA</name>
<protein>
    <recommendedName>
        <fullName evidence="7">Proteasome subunit beta</fullName>
    </recommendedName>
</protein>
<evidence type="ECO:0000313" key="8">
    <source>
        <dbReference type="EMBL" id="GMI48383.1"/>
    </source>
</evidence>
<keyword evidence="4" id="KW-0888">Threonine protease</keyword>
<comment type="subunit">
    <text evidence="7">Component of the proteasome complex.</text>
</comment>
<dbReference type="Proteomes" id="UP001165065">
    <property type="component" value="Unassembled WGS sequence"/>
</dbReference>
<evidence type="ECO:0000256" key="4">
    <source>
        <dbReference type="ARBA" id="ARBA00022698"/>
    </source>
</evidence>
<dbReference type="InterPro" id="IPR029055">
    <property type="entry name" value="Ntn_hydrolases_N"/>
</dbReference>
<evidence type="ECO:0000313" key="9">
    <source>
        <dbReference type="Proteomes" id="UP001165065"/>
    </source>
</evidence>
<dbReference type="InterPro" id="IPR023333">
    <property type="entry name" value="Proteasome_suB-type"/>
</dbReference>
<keyword evidence="5" id="KW-0378">Hydrolase</keyword>
<evidence type="ECO:0000256" key="6">
    <source>
        <dbReference type="ARBA" id="ARBA00022942"/>
    </source>
</evidence>
<keyword evidence="9" id="KW-1185">Reference proteome</keyword>
<reference evidence="9" key="1">
    <citation type="journal article" date="2023" name="Commun. Biol.">
        <title>Genome analysis of Parmales, the sister group of diatoms, reveals the evolutionary specialization of diatoms from phago-mixotrophs to photoautotrophs.</title>
        <authorList>
            <person name="Ban H."/>
            <person name="Sato S."/>
            <person name="Yoshikawa S."/>
            <person name="Yamada K."/>
            <person name="Nakamura Y."/>
            <person name="Ichinomiya M."/>
            <person name="Sato N."/>
            <person name="Blanc-Mathieu R."/>
            <person name="Endo H."/>
            <person name="Kuwata A."/>
            <person name="Ogata H."/>
        </authorList>
    </citation>
    <scope>NUCLEOTIDE SEQUENCE [LARGE SCALE GENOMIC DNA]</scope>
</reference>
<keyword evidence="2 7" id="KW-0963">Cytoplasm</keyword>
<dbReference type="PANTHER" id="PTHR32194">
    <property type="entry name" value="METALLOPROTEASE TLDD"/>
    <property type="match status" value="1"/>
</dbReference>
<comment type="subcellular location">
    <subcellularLocation>
        <location evidence="7">Cytoplasm</location>
    </subcellularLocation>
    <subcellularLocation>
        <location evidence="7">Nucleus</location>
    </subcellularLocation>
</comment>
<evidence type="ECO:0000256" key="7">
    <source>
        <dbReference type="RuleBase" id="RU004203"/>
    </source>
</evidence>
<proteinExistence type="inferred from homology"/>
<gene>
    <name evidence="8" type="ORF">TrCOL_g10824</name>
</gene>